<keyword evidence="2" id="KW-1185">Reference proteome</keyword>
<sequence>MAESNWELGGLNFRKSSVSGLEWLPSEDFKQFKKLLDHLNLTELLDGTILEQSAAELTMGVGTEKEVDVTMQVITFNKNTKAEIISSNEIPFFARLYHLIENRNSLRLVVIEDNEIVFDEGEPTEVDNLTAPSIVEFLEGRSLKMRYLLKLGTMESLVWEMVVVCFRNQLGLEVR</sequence>
<dbReference type="RefSeq" id="WP_245036342.1">
    <property type="nucleotide sequence ID" value="NZ_CP095076.1"/>
</dbReference>
<evidence type="ECO:0000313" key="1">
    <source>
        <dbReference type="EMBL" id="UOR14188.1"/>
    </source>
</evidence>
<dbReference type="Proteomes" id="UP000830326">
    <property type="component" value="Plasmid unnamed1"/>
</dbReference>
<geneLocation type="plasmid" evidence="1 2">
    <name>unnamed1</name>
</geneLocation>
<dbReference type="EMBL" id="CP095076">
    <property type="protein sequence ID" value="UOR14188.1"/>
    <property type="molecule type" value="Genomic_DNA"/>
</dbReference>
<protein>
    <submittedName>
        <fullName evidence="1">Uncharacterized protein</fullName>
    </submittedName>
</protein>
<proteinExistence type="predicted"/>
<organism evidence="1 2">
    <name type="scientific">Halobacillus amylolyticus</name>
    <dbReference type="NCBI Taxonomy" id="2932259"/>
    <lineage>
        <taxon>Bacteria</taxon>
        <taxon>Bacillati</taxon>
        <taxon>Bacillota</taxon>
        <taxon>Bacilli</taxon>
        <taxon>Bacillales</taxon>
        <taxon>Bacillaceae</taxon>
        <taxon>Halobacillus</taxon>
    </lineage>
</organism>
<gene>
    <name evidence="1" type="ORF">MUO15_21130</name>
</gene>
<accession>A0ABY4HIF8</accession>
<reference evidence="1" key="1">
    <citation type="submission" date="2022-04" db="EMBL/GenBank/DDBJ databases">
        <title>Halobacillus sp. isolated from saltern.</title>
        <authorList>
            <person name="Won M."/>
            <person name="Lee C.-M."/>
            <person name="Woen H.-Y."/>
            <person name="Kwon S.-W."/>
        </authorList>
    </citation>
    <scope>NUCLEOTIDE SEQUENCE</scope>
    <source>
        <strain evidence="1">SSHM10-5</strain>
        <plasmid evidence="1">unnamed1</plasmid>
    </source>
</reference>
<name>A0ABY4HIF8_9BACI</name>
<keyword evidence="1" id="KW-0614">Plasmid</keyword>
<evidence type="ECO:0000313" key="2">
    <source>
        <dbReference type="Proteomes" id="UP000830326"/>
    </source>
</evidence>